<dbReference type="GO" id="GO:0016020">
    <property type="term" value="C:membrane"/>
    <property type="evidence" value="ECO:0007669"/>
    <property type="project" value="TreeGrafter"/>
</dbReference>
<dbReference type="InterPro" id="IPR002347">
    <property type="entry name" value="SDR_fam"/>
</dbReference>
<dbReference type="NCBIfam" id="NF005806">
    <property type="entry name" value="PRK07666.1"/>
    <property type="match status" value="1"/>
</dbReference>
<gene>
    <name evidence="5" type="ORF">HXA33_19700</name>
</gene>
<dbReference type="InterPro" id="IPR036291">
    <property type="entry name" value="NAD(P)-bd_dom_sf"/>
</dbReference>
<dbReference type="GO" id="GO:0016616">
    <property type="term" value="F:oxidoreductase activity, acting on the CH-OH group of donors, NAD or NADP as acceptor"/>
    <property type="evidence" value="ECO:0007669"/>
    <property type="project" value="UniProtKB-ARBA"/>
</dbReference>
<dbReference type="PANTHER" id="PTHR44196">
    <property type="entry name" value="DEHYDROGENASE/REDUCTASE SDR FAMILY MEMBER 7B"/>
    <property type="match status" value="1"/>
</dbReference>
<dbReference type="InterPro" id="IPR020904">
    <property type="entry name" value="Sc_DH/Rdtase_CS"/>
</dbReference>
<sequence>MSLKVQSLKGKKALITGGSRGIGRATAIALAKEGVELGLIARSENSFEAIRHELNERDATFVTAPADVANEADIQQAVKKIEKELGDIDILINNAAIAMRGKFIDLSTGDWKKVLDTNVLGIVYTTKAVLPAMIHKDRGDIINISSMSGLKGTEGSSAYSASKFAVIGLSEALMQEVRRHNIRVSTLTPSLVETDLVRGKSTSERQPDKFTQAEDVAEFIVSQLKLEQRTFIKTAAQWGTNPF</sequence>
<dbReference type="Proteomes" id="UP001057753">
    <property type="component" value="Unassembled WGS sequence"/>
</dbReference>
<organism evidence="5 6">
    <name type="scientific">Salipaludibacillus agaradhaerens</name>
    <name type="common">Bacillus agaradhaerens</name>
    <dbReference type="NCBI Taxonomy" id="76935"/>
    <lineage>
        <taxon>Bacteria</taxon>
        <taxon>Bacillati</taxon>
        <taxon>Bacillota</taxon>
        <taxon>Bacilli</taxon>
        <taxon>Bacillales</taxon>
        <taxon>Bacillaceae</taxon>
    </lineage>
</organism>
<evidence type="ECO:0000256" key="3">
    <source>
        <dbReference type="RuleBase" id="RU000363"/>
    </source>
</evidence>
<dbReference type="FunFam" id="3.40.50.720:FF:000047">
    <property type="entry name" value="NADP-dependent L-serine/L-allo-threonine dehydrogenase"/>
    <property type="match status" value="1"/>
</dbReference>
<evidence type="ECO:0000256" key="1">
    <source>
        <dbReference type="ARBA" id="ARBA00006484"/>
    </source>
</evidence>
<dbReference type="InterPro" id="IPR057326">
    <property type="entry name" value="KR_dom"/>
</dbReference>
<reference evidence="5" key="1">
    <citation type="submission" date="2020-06" db="EMBL/GenBank/DDBJ databases">
        <title>Insight into the genomes of haloalkaliphilic bacilli from Kenyan soda lakes.</title>
        <authorList>
            <person name="Mwirichia R."/>
            <person name="Villamizar G.C."/>
            <person name="Poehlein A."/>
            <person name="Mugweru J."/>
            <person name="Kipnyargis A."/>
            <person name="Kiplimo D."/>
            <person name="Orwa P."/>
            <person name="Daniel R."/>
        </authorList>
    </citation>
    <scope>NUCLEOTIDE SEQUENCE</scope>
    <source>
        <strain evidence="5">B1096_S55</strain>
    </source>
</reference>
<dbReference type="RefSeq" id="WP_257823123.1">
    <property type="nucleotide sequence ID" value="NZ_JABXYM010000002.1"/>
</dbReference>
<dbReference type="Gene3D" id="3.40.50.720">
    <property type="entry name" value="NAD(P)-binding Rossmann-like Domain"/>
    <property type="match status" value="1"/>
</dbReference>
<dbReference type="PANTHER" id="PTHR44196:SF1">
    <property type="entry name" value="DEHYDROGENASE_REDUCTASE SDR FAMILY MEMBER 7B"/>
    <property type="match status" value="1"/>
</dbReference>
<dbReference type="Pfam" id="PF00106">
    <property type="entry name" value="adh_short"/>
    <property type="match status" value="1"/>
</dbReference>
<dbReference type="AlphaFoldDB" id="A0A9Q4B5B9"/>
<protein>
    <submittedName>
        <fullName evidence="5">3-ketoacyl-ACP reductase</fullName>
    </submittedName>
</protein>
<dbReference type="EMBL" id="JABXYM010000002">
    <property type="protein sequence ID" value="MCR6098738.1"/>
    <property type="molecule type" value="Genomic_DNA"/>
</dbReference>
<comment type="caution">
    <text evidence="5">The sequence shown here is derived from an EMBL/GenBank/DDBJ whole genome shotgun (WGS) entry which is preliminary data.</text>
</comment>
<evidence type="ECO:0000313" key="5">
    <source>
        <dbReference type="EMBL" id="MCR6098738.1"/>
    </source>
</evidence>
<accession>A0A9Q4B5B9</accession>
<feature type="domain" description="Ketoreductase" evidence="4">
    <location>
        <begin position="11"/>
        <end position="200"/>
    </location>
</feature>
<evidence type="ECO:0000313" key="6">
    <source>
        <dbReference type="Proteomes" id="UP001057753"/>
    </source>
</evidence>
<evidence type="ECO:0000259" key="4">
    <source>
        <dbReference type="SMART" id="SM00822"/>
    </source>
</evidence>
<dbReference type="SUPFAM" id="SSF51735">
    <property type="entry name" value="NAD(P)-binding Rossmann-fold domains"/>
    <property type="match status" value="1"/>
</dbReference>
<dbReference type="PROSITE" id="PS00061">
    <property type="entry name" value="ADH_SHORT"/>
    <property type="match status" value="1"/>
</dbReference>
<evidence type="ECO:0000256" key="2">
    <source>
        <dbReference type="ARBA" id="ARBA00023002"/>
    </source>
</evidence>
<name>A0A9Q4B5B9_SALAG</name>
<dbReference type="PIRSF" id="PIRSF000126">
    <property type="entry name" value="11-beta-HSD1"/>
    <property type="match status" value="1"/>
</dbReference>
<proteinExistence type="inferred from homology"/>
<keyword evidence="6" id="KW-1185">Reference proteome</keyword>
<dbReference type="PRINTS" id="PR00081">
    <property type="entry name" value="GDHRDH"/>
</dbReference>
<dbReference type="CDD" id="cd05233">
    <property type="entry name" value="SDR_c"/>
    <property type="match status" value="1"/>
</dbReference>
<comment type="similarity">
    <text evidence="1 3">Belongs to the short-chain dehydrogenases/reductases (SDR) family.</text>
</comment>
<keyword evidence="2" id="KW-0560">Oxidoreductase</keyword>
<dbReference type="SMART" id="SM00822">
    <property type="entry name" value="PKS_KR"/>
    <property type="match status" value="1"/>
</dbReference>
<dbReference type="PRINTS" id="PR00080">
    <property type="entry name" value="SDRFAMILY"/>
</dbReference>